<accession>A0A1F4R3U0</accession>
<protein>
    <recommendedName>
        <fullName evidence="1">Thioredoxin domain-containing protein</fullName>
    </recommendedName>
</protein>
<dbReference type="InterPro" id="IPR013766">
    <property type="entry name" value="Thioredoxin_domain"/>
</dbReference>
<dbReference type="CDD" id="cd02966">
    <property type="entry name" value="TlpA_like_family"/>
    <property type="match status" value="1"/>
</dbReference>
<sequence>MGRAPKKVETTGGGPFTVIDFTLEALDGKVYTLSDYKDKVIFLNFWATWCPPCRAEMPSMQKLFESWDKKKFVMLAVNMRESEDKVKAFIEKNGYSFPILLDRNGEVGNKYKVHGIPATYIISDGGQSIVGVVGAREWTMAEMQDVVQ</sequence>
<gene>
    <name evidence="2" type="ORF">A3H38_04915</name>
</gene>
<evidence type="ECO:0000313" key="2">
    <source>
        <dbReference type="EMBL" id="OGC02945.1"/>
    </source>
</evidence>
<reference evidence="2 3" key="1">
    <citation type="journal article" date="2016" name="Nat. Commun.">
        <title>Thousands of microbial genomes shed light on interconnected biogeochemical processes in an aquifer system.</title>
        <authorList>
            <person name="Anantharaman K."/>
            <person name="Brown C.T."/>
            <person name="Hug L.A."/>
            <person name="Sharon I."/>
            <person name="Castelle C.J."/>
            <person name="Probst A.J."/>
            <person name="Thomas B.C."/>
            <person name="Singh A."/>
            <person name="Wilkins M.J."/>
            <person name="Karaoz U."/>
            <person name="Brodie E.L."/>
            <person name="Williams K.H."/>
            <person name="Hubbard S.S."/>
            <person name="Banfield J.F."/>
        </authorList>
    </citation>
    <scope>NUCLEOTIDE SEQUENCE [LARGE SCALE GENOMIC DNA]</scope>
</reference>
<dbReference type="InterPro" id="IPR036249">
    <property type="entry name" value="Thioredoxin-like_sf"/>
</dbReference>
<dbReference type="EMBL" id="METP01000066">
    <property type="protein sequence ID" value="OGC02945.1"/>
    <property type="molecule type" value="Genomic_DNA"/>
</dbReference>
<name>A0A1F4R3U0_UNCSA</name>
<dbReference type="InterPro" id="IPR017937">
    <property type="entry name" value="Thioredoxin_CS"/>
</dbReference>
<dbReference type="InterPro" id="IPR050553">
    <property type="entry name" value="Thioredoxin_ResA/DsbE_sf"/>
</dbReference>
<dbReference type="PANTHER" id="PTHR42852">
    <property type="entry name" value="THIOL:DISULFIDE INTERCHANGE PROTEIN DSBE"/>
    <property type="match status" value="1"/>
</dbReference>
<dbReference type="GO" id="GO:0016491">
    <property type="term" value="F:oxidoreductase activity"/>
    <property type="evidence" value="ECO:0007669"/>
    <property type="project" value="InterPro"/>
</dbReference>
<feature type="domain" description="Thioredoxin" evidence="1">
    <location>
        <begin position="12"/>
        <end position="148"/>
    </location>
</feature>
<dbReference type="InterPro" id="IPR000866">
    <property type="entry name" value="AhpC/TSA"/>
</dbReference>
<organism evidence="2 3">
    <name type="scientific">candidate division WOR-1 bacterium RIFCSPLOWO2_02_FULL_46_20</name>
    <dbReference type="NCBI Taxonomy" id="1802567"/>
    <lineage>
        <taxon>Bacteria</taxon>
        <taxon>Bacillati</taxon>
        <taxon>Saganbacteria</taxon>
    </lineage>
</organism>
<dbReference type="GO" id="GO:0016209">
    <property type="term" value="F:antioxidant activity"/>
    <property type="evidence" value="ECO:0007669"/>
    <property type="project" value="InterPro"/>
</dbReference>
<dbReference type="PROSITE" id="PS51352">
    <property type="entry name" value="THIOREDOXIN_2"/>
    <property type="match status" value="1"/>
</dbReference>
<comment type="caution">
    <text evidence="2">The sequence shown here is derived from an EMBL/GenBank/DDBJ whole genome shotgun (WGS) entry which is preliminary data.</text>
</comment>
<dbReference type="AlphaFoldDB" id="A0A1F4R3U0"/>
<dbReference type="Proteomes" id="UP000176938">
    <property type="component" value="Unassembled WGS sequence"/>
</dbReference>
<evidence type="ECO:0000259" key="1">
    <source>
        <dbReference type="PROSITE" id="PS51352"/>
    </source>
</evidence>
<proteinExistence type="predicted"/>
<dbReference type="Pfam" id="PF00578">
    <property type="entry name" value="AhpC-TSA"/>
    <property type="match status" value="1"/>
</dbReference>
<dbReference type="PANTHER" id="PTHR42852:SF17">
    <property type="entry name" value="THIOREDOXIN-LIKE PROTEIN HI_1115"/>
    <property type="match status" value="1"/>
</dbReference>
<dbReference type="SUPFAM" id="SSF52833">
    <property type="entry name" value="Thioredoxin-like"/>
    <property type="match status" value="1"/>
</dbReference>
<evidence type="ECO:0000313" key="3">
    <source>
        <dbReference type="Proteomes" id="UP000176938"/>
    </source>
</evidence>
<dbReference type="PROSITE" id="PS00194">
    <property type="entry name" value="THIOREDOXIN_1"/>
    <property type="match status" value="1"/>
</dbReference>
<dbReference type="Gene3D" id="3.40.30.10">
    <property type="entry name" value="Glutaredoxin"/>
    <property type="match status" value="1"/>
</dbReference>